<keyword evidence="1" id="KW-0812">Transmembrane</keyword>
<feature type="transmembrane region" description="Helical" evidence="1">
    <location>
        <begin position="41"/>
        <end position="62"/>
    </location>
</feature>
<comment type="caution">
    <text evidence="2">The sequence shown here is derived from an EMBL/GenBank/DDBJ whole genome shotgun (WGS) entry which is preliminary data.</text>
</comment>
<sequence length="256" mass="28535">MKLNNIKNTFEKREIKPSAGSWDALSARLDEDDKKSKKPVVIYWLSAIAAIFIAALLLYPSLTNDALMDSDNNEVVNTLPLDEDINSNDMMFVEPKLDETENSDVASTVNTDVHINDESSNNVIKNQSIAQNNKQPKTVNSKLKNDIQTVQNSASAIVIDEPLSNVNEDTAMASVPDQHIIEKQLTAEEEMELLLNKAMGKVEITEVAVKTVNPDKLLRETEWDIESDNRSKLQNSIQGGLNFLRAEAVAIVDRNR</sequence>
<gene>
    <name evidence="2" type="ORF">BST92_02960</name>
</gene>
<dbReference type="AlphaFoldDB" id="A0A2S7U974"/>
<organism evidence="2 3">
    <name type="scientific">Nonlabens arenilitoris</name>
    <dbReference type="NCBI Taxonomy" id="1217969"/>
    <lineage>
        <taxon>Bacteria</taxon>
        <taxon>Pseudomonadati</taxon>
        <taxon>Bacteroidota</taxon>
        <taxon>Flavobacteriia</taxon>
        <taxon>Flavobacteriales</taxon>
        <taxon>Flavobacteriaceae</taxon>
        <taxon>Nonlabens</taxon>
    </lineage>
</organism>
<protein>
    <submittedName>
        <fullName evidence="2">Uncharacterized protein</fullName>
    </submittedName>
</protein>
<accession>A0A2S7U974</accession>
<keyword evidence="3" id="KW-1185">Reference proteome</keyword>
<evidence type="ECO:0000313" key="2">
    <source>
        <dbReference type="EMBL" id="PQJ30954.1"/>
    </source>
</evidence>
<evidence type="ECO:0000313" key="3">
    <source>
        <dbReference type="Proteomes" id="UP000239747"/>
    </source>
</evidence>
<dbReference type="EMBL" id="MTPW01000001">
    <property type="protein sequence ID" value="PQJ30954.1"/>
    <property type="molecule type" value="Genomic_DNA"/>
</dbReference>
<reference evidence="2 3" key="1">
    <citation type="submission" date="2017-01" db="EMBL/GenBank/DDBJ databases">
        <title>Trade-off between light-utilization and light-protection in marine flavobacteria.</title>
        <authorList>
            <person name="Kumagai Y."/>
            <person name="Yoshizawa S."/>
            <person name="Kogure K."/>
            <person name="Iwasaki W."/>
        </authorList>
    </citation>
    <scope>NUCLEOTIDE SEQUENCE [LARGE SCALE GENOMIC DNA]</scope>
    <source>
        <strain evidence="2 3">KCTC 32109</strain>
    </source>
</reference>
<dbReference type="Proteomes" id="UP000239747">
    <property type="component" value="Unassembled WGS sequence"/>
</dbReference>
<proteinExistence type="predicted"/>
<evidence type="ECO:0000256" key="1">
    <source>
        <dbReference type="SAM" id="Phobius"/>
    </source>
</evidence>
<dbReference type="OrthoDB" id="1247025at2"/>
<name>A0A2S7U974_9FLAO</name>
<keyword evidence="1" id="KW-1133">Transmembrane helix</keyword>
<keyword evidence="1" id="KW-0472">Membrane</keyword>
<dbReference type="RefSeq" id="WP_105070113.1">
    <property type="nucleotide sequence ID" value="NZ_MTPW01000001.1"/>
</dbReference>